<dbReference type="Proteomes" id="UP000620124">
    <property type="component" value="Unassembled WGS sequence"/>
</dbReference>
<dbReference type="PROSITE" id="PS51704">
    <property type="entry name" value="GP_PDE"/>
    <property type="match status" value="1"/>
</dbReference>
<keyword evidence="3" id="KW-1185">Reference proteome</keyword>
<evidence type="ECO:0000313" key="3">
    <source>
        <dbReference type="Proteomes" id="UP000620124"/>
    </source>
</evidence>
<protein>
    <submittedName>
        <fullName evidence="2">GP-PDE domain-containing protein</fullName>
    </submittedName>
</protein>
<comment type="caution">
    <text evidence="2">The sequence shown here is derived from an EMBL/GenBank/DDBJ whole genome shotgun (WGS) entry which is preliminary data.</text>
</comment>
<dbReference type="SUPFAM" id="SSF51695">
    <property type="entry name" value="PLC-like phosphodiesterases"/>
    <property type="match status" value="1"/>
</dbReference>
<dbReference type="Gene3D" id="3.20.20.190">
    <property type="entry name" value="Phosphatidylinositol (PI) phosphodiesterase"/>
    <property type="match status" value="1"/>
</dbReference>
<proteinExistence type="predicted"/>
<dbReference type="OrthoDB" id="1058301at2759"/>
<dbReference type="InterPro" id="IPR017946">
    <property type="entry name" value="PLC-like_Pdiesterase_TIM-brl"/>
</dbReference>
<gene>
    <name evidence="2" type="ORF">MVEN_02049300</name>
</gene>
<dbReference type="PANTHER" id="PTHR43805">
    <property type="entry name" value="GLYCEROPHOSPHORYL DIESTER PHOSPHODIESTERASE"/>
    <property type="match status" value="1"/>
</dbReference>
<evidence type="ECO:0000259" key="1">
    <source>
        <dbReference type="PROSITE" id="PS51704"/>
    </source>
</evidence>
<dbReference type="GO" id="GO:0006629">
    <property type="term" value="P:lipid metabolic process"/>
    <property type="evidence" value="ECO:0007669"/>
    <property type="project" value="InterPro"/>
</dbReference>
<reference evidence="2" key="1">
    <citation type="submission" date="2020-05" db="EMBL/GenBank/DDBJ databases">
        <title>Mycena genomes resolve the evolution of fungal bioluminescence.</title>
        <authorList>
            <person name="Tsai I.J."/>
        </authorList>
    </citation>
    <scope>NUCLEOTIDE SEQUENCE</scope>
    <source>
        <strain evidence="2">CCC161011</strain>
    </source>
</reference>
<sequence>MSEKRKLPQCWGHRGASARFPENTMASFEAAIRSVPNPSTNAPEFTVTKFSDGVDGIESDVHVSKDGVVIMFHDPTLARTTNYTGAIKDCNWYGPDGMEHARTKKEPKQSIPTFVETLALLMKPENLHVKFDVDIKPNNDPIQLFQLMHTAISAYPQWETLLAPRILLGIWHPRFMQPAKDILPYCRRGCIAFSLWIVKEYLWDDVDSLSIWYNVLVSSEGQRFREEVKKAGKELMVFTVNEPEHLAEMVRWEVDAIITDVPNRYLTMRSALEKNYEGIMLRSSRRFLWTTFTLWWPFTYGIQRLSEYFLAKWGGPLVRTRSLPEQMSKN</sequence>
<dbReference type="PANTHER" id="PTHR43805:SF1">
    <property type="entry name" value="GP-PDE DOMAIN-CONTAINING PROTEIN"/>
    <property type="match status" value="1"/>
</dbReference>
<dbReference type="GO" id="GO:0008081">
    <property type="term" value="F:phosphoric diester hydrolase activity"/>
    <property type="evidence" value="ECO:0007669"/>
    <property type="project" value="InterPro"/>
</dbReference>
<dbReference type="AlphaFoldDB" id="A0A8H6XD19"/>
<dbReference type="EMBL" id="JACAZI010000021">
    <property type="protein sequence ID" value="KAF7338240.1"/>
    <property type="molecule type" value="Genomic_DNA"/>
</dbReference>
<dbReference type="InterPro" id="IPR030395">
    <property type="entry name" value="GP_PDE_dom"/>
</dbReference>
<feature type="domain" description="GP-PDE" evidence="1">
    <location>
        <begin position="8"/>
        <end position="269"/>
    </location>
</feature>
<evidence type="ECO:0000313" key="2">
    <source>
        <dbReference type="EMBL" id="KAF7338240.1"/>
    </source>
</evidence>
<dbReference type="Pfam" id="PF03009">
    <property type="entry name" value="GDPD"/>
    <property type="match status" value="1"/>
</dbReference>
<accession>A0A8H6XD19</accession>
<name>A0A8H6XD19_9AGAR</name>
<organism evidence="2 3">
    <name type="scientific">Mycena venus</name>
    <dbReference type="NCBI Taxonomy" id="2733690"/>
    <lineage>
        <taxon>Eukaryota</taxon>
        <taxon>Fungi</taxon>
        <taxon>Dikarya</taxon>
        <taxon>Basidiomycota</taxon>
        <taxon>Agaricomycotina</taxon>
        <taxon>Agaricomycetes</taxon>
        <taxon>Agaricomycetidae</taxon>
        <taxon>Agaricales</taxon>
        <taxon>Marasmiineae</taxon>
        <taxon>Mycenaceae</taxon>
        <taxon>Mycena</taxon>
    </lineage>
</organism>